<protein>
    <submittedName>
        <fullName evidence="2">PIN domain-containing protein</fullName>
    </submittedName>
</protein>
<sequence>MKQRMLDTHVILRYILRDHDQLSPQARDLFVNAAKGEIELLLDPVVIAECCAVLSGKIYGYAKRDVAGVLGQIVMMEGVFAADPVILSEALEFYAKHNLDFTDAYLAMTARGKGVTVVDFDHDFSRASPDASVNV</sequence>
<evidence type="ECO:0000259" key="1">
    <source>
        <dbReference type="Pfam" id="PF01850"/>
    </source>
</evidence>
<feature type="domain" description="PIN" evidence="1">
    <location>
        <begin position="5"/>
        <end position="127"/>
    </location>
</feature>
<dbReference type="InterPro" id="IPR029060">
    <property type="entry name" value="PIN-like_dom_sf"/>
</dbReference>
<dbReference type="SUPFAM" id="SSF88723">
    <property type="entry name" value="PIN domain-like"/>
    <property type="match status" value="1"/>
</dbReference>
<accession>A0ABW4JJF8</accession>
<name>A0ABW4JJF8_9BACL</name>
<proteinExistence type="predicted"/>
<comment type="caution">
    <text evidence="2">The sequence shown here is derived from an EMBL/GenBank/DDBJ whole genome shotgun (WGS) entry which is preliminary data.</text>
</comment>
<dbReference type="Proteomes" id="UP001597079">
    <property type="component" value="Unassembled WGS sequence"/>
</dbReference>
<dbReference type="EMBL" id="JBHUCX010000036">
    <property type="protein sequence ID" value="MFD1675954.1"/>
    <property type="molecule type" value="Genomic_DNA"/>
</dbReference>
<evidence type="ECO:0000313" key="2">
    <source>
        <dbReference type="EMBL" id="MFD1675954.1"/>
    </source>
</evidence>
<keyword evidence="3" id="KW-1185">Reference proteome</keyword>
<dbReference type="Gene3D" id="3.40.50.1010">
    <property type="entry name" value="5'-nuclease"/>
    <property type="match status" value="1"/>
</dbReference>
<dbReference type="Pfam" id="PF01850">
    <property type="entry name" value="PIN"/>
    <property type="match status" value="1"/>
</dbReference>
<dbReference type="InterPro" id="IPR002716">
    <property type="entry name" value="PIN_dom"/>
</dbReference>
<dbReference type="RefSeq" id="WP_377943846.1">
    <property type="nucleotide sequence ID" value="NZ_JBHUCX010000036.1"/>
</dbReference>
<organism evidence="2 3">
    <name type="scientific">Alicyclobacillus fodiniaquatilis</name>
    <dbReference type="NCBI Taxonomy" id="1661150"/>
    <lineage>
        <taxon>Bacteria</taxon>
        <taxon>Bacillati</taxon>
        <taxon>Bacillota</taxon>
        <taxon>Bacilli</taxon>
        <taxon>Bacillales</taxon>
        <taxon>Alicyclobacillaceae</taxon>
        <taxon>Alicyclobacillus</taxon>
    </lineage>
</organism>
<gene>
    <name evidence="2" type="ORF">ACFSB2_14715</name>
</gene>
<reference evidence="3" key="1">
    <citation type="journal article" date="2019" name="Int. J. Syst. Evol. Microbiol.">
        <title>The Global Catalogue of Microorganisms (GCM) 10K type strain sequencing project: providing services to taxonomists for standard genome sequencing and annotation.</title>
        <authorList>
            <consortium name="The Broad Institute Genomics Platform"/>
            <consortium name="The Broad Institute Genome Sequencing Center for Infectious Disease"/>
            <person name="Wu L."/>
            <person name="Ma J."/>
        </authorList>
    </citation>
    <scope>NUCLEOTIDE SEQUENCE [LARGE SCALE GENOMIC DNA]</scope>
    <source>
        <strain evidence="3">CGMCC 1.12286</strain>
    </source>
</reference>
<evidence type="ECO:0000313" key="3">
    <source>
        <dbReference type="Proteomes" id="UP001597079"/>
    </source>
</evidence>